<keyword evidence="10 13" id="KW-1133">Transmembrane helix</keyword>
<dbReference type="InterPro" id="IPR022522">
    <property type="entry name" value="Flagellar_motor_stator_MotA"/>
</dbReference>
<dbReference type="PANTHER" id="PTHR30433:SF4">
    <property type="entry name" value="MOTILITY PROTEIN A"/>
    <property type="match status" value="1"/>
</dbReference>
<name>A0A199NYG5_9XANT</name>
<reference evidence="16 17" key="1">
    <citation type="submission" date="2016-04" db="EMBL/GenBank/DDBJ databases">
        <title>Xanthomonas translucens phylogeny.</title>
        <authorList>
            <person name="Langlois P."/>
        </authorList>
    </citation>
    <scope>NUCLEOTIDE SEQUENCE [LARGE SCALE GENOMIC DNA]</scope>
    <source>
        <strain evidence="16 17">B99</strain>
    </source>
</reference>
<organism evidence="16 17">
    <name type="scientific">Xanthomonas graminis pv. poae</name>
    <dbReference type="NCBI Taxonomy" id="227946"/>
    <lineage>
        <taxon>Bacteria</taxon>
        <taxon>Pseudomonadati</taxon>
        <taxon>Pseudomonadota</taxon>
        <taxon>Gammaproteobacteria</taxon>
        <taxon>Lysobacterales</taxon>
        <taxon>Lysobacteraceae</taxon>
        <taxon>Xanthomonas</taxon>
        <taxon>Xanthomonas translucens group</taxon>
        <taxon>Xanthomonas graminis</taxon>
    </lineage>
</organism>
<accession>A0A199NYG5</accession>
<keyword evidence="5" id="KW-0145">Chemotaxis</keyword>
<dbReference type="InterPro" id="IPR002898">
    <property type="entry name" value="MotA_ExbB_proton_chnl"/>
</dbReference>
<evidence type="ECO:0000256" key="10">
    <source>
        <dbReference type="ARBA" id="ARBA00022989"/>
    </source>
</evidence>
<dbReference type="RefSeq" id="WP_003465666.1">
    <property type="nucleotide sequence ID" value="NZ_LWSU01000251.1"/>
</dbReference>
<keyword evidence="9" id="KW-0375">Hydrogen ion transport</keyword>
<evidence type="ECO:0000256" key="5">
    <source>
        <dbReference type="ARBA" id="ARBA00022500"/>
    </source>
</evidence>
<dbReference type="Pfam" id="PF01618">
    <property type="entry name" value="MotA_ExbB"/>
    <property type="match status" value="1"/>
</dbReference>
<evidence type="ECO:0000313" key="17">
    <source>
        <dbReference type="Proteomes" id="UP000093858"/>
    </source>
</evidence>
<evidence type="ECO:0000256" key="9">
    <source>
        <dbReference type="ARBA" id="ARBA00022781"/>
    </source>
</evidence>
<keyword evidence="11" id="KW-0406">Ion transport</keyword>
<keyword evidence="8" id="KW-0283">Flagellar rotation</keyword>
<evidence type="ECO:0000313" key="16">
    <source>
        <dbReference type="EMBL" id="OAX53987.1"/>
    </source>
</evidence>
<dbReference type="PANTHER" id="PTHR30433">
    <property type="entry name" value="CHEMOTAXIS PROTEIN MOTA"/>
    <property type="match status" value="1"/>
</dbReference>
<keyword evidence="7 13" id="KW-0812">Transmembrane</keyword>
<keyword evidence="3" id="KW-0813">Transport</keyword>
<gene>
    <name evidence="16" type="ORF">A6R73_05245</name>
</gene>
<dbReference type="AlphaFoldDB" id="A0A199NYG5"/>
<comment type="caution">
    <text evidence="16">The sequence shown here is derived from an EMBL/GenBank/DDBJ whole genome shotgun (WGS) entry which is preliminary data.</text>
</comment>
<evidence type="ECO:0000256" key="1">
    <source>
        <dbReference type="ARBA" id="ARBA00004429"/>
    </source>
</evidence>
<keyword evidence="16" id="KW-0282">Flagellum</keyword>
<feature type="transmembrane region" description="Helical" evidence="13">
    <location>
        <begin position="27"/>
        <end position="47"/>
    </location>
</feature>
<evidence type="ECO:0000259" key="15">
    <source>
        <dbReference type="Pfam" id="PF20560"/>
    </source>
</evidence>
<keyword evidence="12 13" id="KW-0472">Membrane</keyword>
<evidence type="ECO:0000256" key="11">
    <source>
        <dbReference type="ARBA" id="ARBA00023065"/>
    </source>
</evidence>
<comment type="subcellular location">
    <subcellularLocation>
        <location evidence="1">Cell inner membrane</location>
        <topology evidence="1">Multi-pass membrane protein</topology>
    </subcellularLocation>
</comment>
<dbReference type="PROSITE" id="PS01307">
    <property type="entry name" value="MOTA"/>
    <property type="match status" value="1"/>
</dbReference>
<evidence type="ECO:0000256" key="3">
    <source>
        <dbReference type="ARBA" id="ARBA00022448"/>
    </source>
</evidence>
<dbReference type="Pfam" id="PF20560">
    <property type="entry name" value="MotA_N"/>
    <property type="match status" value="1"/>
</dbReference>
<keyword evidence="16" id="KW-0969">Cilium</keyword>
<evidence type="ECO:0000256" key="12">
    <source>
        <dbReference type="ARBA" id="ARBA00023136"/>
    </source>
</evidence>
<evidence type="ECO:0000256" key="2">
    <source>
        <dbReference type="ARBA" id="ARBA00008038"/>
    </source>
</evidence>
<dbReference type="InterPro" id="IPR000540">
    <property type="entry name" value="Flag_MotA_CS"/>
</dbReference>
<comment type="similarity">
    <text evidence="2">Belongs to the MotA family.</text>
</comment>
<feature type="transmembrane region" description="Helical" evidence="13">
    <location>
        <begin position="201"/>
        <end position="220"/>
    </location>
</feature>
<evidence type="ECO:0000256" key="4">
    <source>
        <dbReference type="ARBA" id="ARBA00022475"/>
    </source>
</evidence>
<dbReference type="GO" id="GO:0005886">
    <property type="term" value="C:plasma membrane"/>
    <property type="evidence" value="ECO:0007669"/>
    <property type="project" value="UniProtKB-SubCell"/>
</dbReference>
<feature type="domain" description="Motility protein A N-terminal" evidence="15">
    <location>
        <begin position="4"/>
        <end position="93"/>
    </location>
</feature>
<dbReference type="EMBL" id="LWSU01000251">
    <property type="protein sequence ID" value="OAX53987.1"/>
    <property type="molecule type" value="Genomic_DNA"/>
</dbReference>
<evidence type="ECO:0000256" key="8">
    <source>
        <dbReference type="ARBA" id="ARBA00022779"/>
    </source>
</evidence>
<dbReference type="GeneID" id="66889505"/>
<dbReference type="GO" id="GO:0006935">
    <property type="term" value="P:chemotaxis"/>
    <property type="evidence" value="ECO:0007669"/>
    <property type="project" value="UniProtKB-KW"/>
</dbReference>
<dbReference type="GO" id="GO:0071978">
    <property type="term" value="P:bacterial-type flagellum-dependent swarming motility"/>
    <property type="evidence" value="ECO:0007669"/>
    <property type="project" value="InterPro"/>
</dbReference>
<keyword evidence="6" id="KW-0997">Cell inner membrane</keyword>
<dbReference type="NCBIfam" id="TIGR03818">
    <property type="entry name" value="MotA1"/>
    <property type="match status" value="1"/>
</dbReference>
<keyword evidence="16" id="KW-0966">Cell projection</keyword>
<evidence type="ECO:0000259" key="14">
    <source>
        <dbReference type="Pfam" id="PF01618"/>
    </source>
</evidence>
<dbReference type="InterPro" id="IPR047055">
    <property type="entry name" value="MotA-like"/>
</dbReference>
<dbReference type="GO" id="GO:1902600">
    <property type="term" value="P:proton transmembrane transport"/>
    <property type="evidence" value="ECO:0007669"/>
    <property type="project" value="UniProtKB-KW"/>
</dbReference>
<dbReference type="InterPro" id="IPR046786">
    <property type="entry name" value="MotA_N"/>
</dbReference>
<feature type="transmembrane region" description="Helical" evidence="13">
    <location>
        <begin position="175"/>
        <end position="195"/>
    </location>
</feature>
<proteinExistence type="inferred from homology"/>
<dbReference type="Proteomes" id="UP000093858">
    <property type="component" value="Unassembled WGS sequence"/>
</dbReference>
<evidence type="ECO:0000256" key="6">
    <source>
        <dbReference type="ARBA" id="ARBA00022519"/>
    </source>
</evidence>
<evidence type="ECO:0000256" key="7">
    <source>
        <dbReference type="ARBA" id="ARBA00022692"/>
    </source>
</evidence>
<evidence type="ECO:0000256" key="13">
    <source>
        <dbReference type="SAM" id="Phobius"/>
    </source>
</evidence>
<keyword evidence="4" id="KW-1003">Cell membrane</keyword>
<feature type="domain" description="MotA/TolQ/ExbB proton channel" evidence="14">
    <location>
        <begin position="135"/>
        <end position="238"/>
    </location>
</feature>
<protein>
    <submittedName>
        <fullName evidence="16">Flagellar motor stator protein MotA</fullName>
    </submittedName>
</protein>
<sequence>MLIIVGFLIVIISVVGGYVLSHGKLGALWQPYELVIIGGAALGAFLVSTPAKIVKATFIDIAGVFKGPRYKSDDYRATLSLIYELLNKARRDGFMALEDHVEKPADSAIFGNYPKVLSDHHLLDFITDCLRLMIGSNIEPHELEPLLELELEKHHHEAMAPAHALSKVSDGLPGFGIVAAVLGIVITMGSIGGPIEEIGKHVGAALVGTFLGILLAYGFVAPLSAAMEARAEQDSRIFESVKTALLACLRGYNPKIALEFARKTLPSNVRPSFSDFETHLKTIK</sequence>